<dbReference type="Pfam" id="PF00082">
    <property type="entry name" value="Peptidase_S8"/>
    <property type="match status" value="1"/>
</dbReference>
<proteinExistence type="inferred from homology"/>
<dbReference type="EMBL" id="VFQX01000029">
    <property type="protein sequence ID" value="KAF0978698.1"/>
    <property type="molecule type" value="Genomic_DNA"/>
</dbReference>
<dbReference type="AlphaFoldDB" id="A0A6A5BYA7"/>
<dbReference type="GO" id="GO:0004252">
    <property type="term" value="F:serine-type endopeptidase activity"/>
    <property type="evidence" value="ECO:0007669"/>
    <property type="project" value="InterPro"/>
</dbReference>
<dbReference type="SUPFAM" id="SSF52743">
    <property type="entry name" value="Subtilisin-like"/>
    <property type="match status" value="1"/>
</dbReference>
<feature type="domain" description="Peptidase S8/S53" evidence="6">
    <location>
        <begin position="26"/>
        <end position="378"/>
    </location>
</feature>
<keyword evidence="3" id="KW-0378">Hydrolase</keyword>
<accession>A0A6A5BYA7</accession>
<reference evidence="7 8" key="1">
    <citation type="journal article" date="2019" name="Sci. Rep.">
        <title>Nanopore sequencing improves the draft genome of the human pathogenic amoeba Naegleria fowleri.</title>
        <authorList>
            <person name="Liechti N."/>
            <person name="Schurch N."/>
            <person name="Bruggmann R."/>
            <person name="Wittwer M."/>
        </authorList>
    </citation>
    <scope>NUCLEOTIDE SEQUENCE [LARGE SCALE GENOMIC DNA]</scope>
    <source>
        <strain evidence="7 8">ATCC 30894</strain>
    </source>
</reference>
<dbReference type="Gene3D" id="3.40.50.200">
    <property type="entry name" value="Peptidase S8/S53 domain"/>
    <property type="match status" value="1"/>
</dbReference>
<dbReference type="PROSITE" id="PS00138">
    <property type="entry name" value="SUBTILASE_SER"/>
    <property type="match status" value="1"/>
</dbReference>
<dbReference type="VEuPathDB" id="AmoebaDB:NF0074890"/>
<evidence type="ECO:0000256" key="3">
    <source>
        <dbReference type="ARBA" id="ARBA00022801"/>
    </source>
</evidence>
<comment type="caution">
    <text evidence="5">Lacks conserved residue(s) required for the propagation of feature annotation.</text>
</comment>
<name>A0A6A5BYA7_NAEFO</name>
<gene>
    <name evidence="7" type="ORF">FDP41_002518</name>
</gene>
<dbReference type="OrthoDB" id="3556949at2759"/>
<dbReference type="RefSeq" id="XP_044563411.1">
    <property type="nucleotide sequence ID" value="XM_044705721.1"/>
</dbReference>
<dbReference type="InterPro" id="IPR034058">
    <property type="entry name" value="TagA/B/C/D_pept_dom"/>
</dbReference>
<keyword evidence="2" id="KW-0645">Protease</keyword>
<evidence type="ECO:0000256" key="2">
    <source>
        <dbReference type="ARBA" id="ARBA00022670"/>
    </source>
</evidence>
<keyword evidence="4" id="KW-0720">Serine protease</keyword>
<dbReference type="InterPro" id="IPR023828">
    <property type="entry name" value="Peptidase_S8_Ser-AS"/>
</dbReference>
<dbReference type="CDD" id="cd04842">
    <property type="entry name" value="Peptidases_S8_Kp43_protease"/>
    <property type="match status" value="1"/>
</dbReference>
<dbReference type="InterPro" id="IPR015500">
    <property type="entry name" value="Peptidase_S8_subtilisin-rel"/>
</dbReference>
<dbReference type="PROSITE" id="PS51892">
    <property type="entry name" value="SUBTILASE"/>
    <property type="match status" value="1"/>
</dbReference>
<dbReference type="InterPro" id="IPR000209">
    <property type="entry name" value="Peptidase_S8/S53_dom"/>
</dbReference>
<evidence type="ECO:0000313" key="7">
    <source>
        <dbReference type="EMBL" id="KAF0978698.1"/>
    </source>
</evidence>
<dbReference type="VEuPathDB" id="AmoebaDB:FDP41_002518"/>
<keyword evidence="8" id="KW-1185">Reference proteome</keyword>
<dbReference type="InterPro" id="IPR036852">
    <property type="entry name" value="Peptidase_S8/S53_dom_sf"/>
</dbReference>
<dbReference type="VEuPathDB" id="AmoebaDB:NfTy_041090"/>
<dbReference type="GO" id="GO:0006508">
    <property type="term" value="P:proteolysis"/>
    <property type="evidence" value="ECO:0007669"/>
    <property type="project" value="UniProtKB-KW"/>
</dbReference>
<evidence type="ECO:0000313" key="8">
    <source>
        <dbReference type="Proteomes" id="UP000444721"/>
    </source>
</evidence>
<evidence type="ECO:0000259" key="6">
    <source>
        <dbReference type="Pfam" id="PF00082"/>
    </source>
</evidence>
<dbReference type="Proteomes" id="UP000444721">
    <property type="component" value="Unassembled WGS sequence"/>
</dbReference>
<evidence type="ECO:0000256" key="5">
    <source>
        <dbReference type="PROSITE-ProRule" id="PRU01240"/>
    </source>
</evidence>
<dbReference type="GeneID" id="68109736"/>
<dbReference type="PANTHER" id="PTHR43399">
    <property type="entry name" value="SUBTILISIN-RELATED"/>
    <property type="match status" value="1"/>
</dbReference>
<organism evidence="7 8">
    <name type="scientific">Naegleria fowleri</name>
    <name type="common">Brain eating amoeba</name>
    <dbReference type="NCBI Taxonomy" id="5763"/>
    <lineage>
        <taxon>Eukaryota</taxon>
        <taxon>Discoba</taxon>
        <taxon>Heterolobosea</taxon>
        <taxon>Tetramitia</taxon>
        <taxon>Eutetramitia</taxon>
        <taxon>Vahlkampfiidae</taxon>
        <taxon>Naegleria</taxon>
    </lineage>
</organism>
<sequence length="405" mass="43603">MNHRKIVGYDTVTVISGFSSISSDGQDGVNGHGTHVVGSVCGSIQNLTFNSNANPINEYHGMAPNARVYFTDIQKTGNPQLLIPASYENDIFKPAYNSGARIFSNSWVNFGPDDFFSCRYNCKDCVWKNPLNGYRAGQEVTDETCRALFGSDSCCSVSNQYNSHCQDVDQTLWSYQDSVILFGQGNSGAISSKGNIASPSTAKNSVSVGASMTSNSAFVESVDYEDFKKKIQNGNFTFSTTDECCAYTGKDELYVHLVCCPITLKTIYTNIPSIFNEFNLASFSSRGPAVGNRIKPDVTGIGYNVVSAHSDGNTNTNQCGTMPPSQANTAALMTNQGTSMATPLTAGATALLREFFQTKMNISNPSGPLLKAALVHSSIPMSGSVAYSMPKGDFQPSRTENSDLF</sequence>
<dbReference type="PANTHER" id="PTHR43399:SF4">
    <property type="entry name" value="CELL WALL-ASSOCIATED PROTEASE"/>
    <property type="match status" value="1"/>
</dbReference>
<evidence type="ECO:0000256" key="1">
    <source>
        <dbReference type="ARBA" id="ARBA00011073"/>
    </source>
</evidence>
<comment type="similarity">
    <text evidence="1 5">Belongs to the peptidase S8 family.</text>
</comment>
<comment type="caution">
    <text evidence="7">The sequence shown here is derived from an EMBL/GenBank/DDBJ whole genome shotgun (WGS) entry which is preliminary data.</text>
</comment>
<protein>
    <recommendedName>
        <fullName evidence="6">Peptidase S8/S53 domain-containing protein</fullName>
    </recommendedName>
</protein>
<dbReference type="InterPro" id="IPR051048">
    <property type="entry name" value="Peptidase_S8/S53_subtilisin"/>
</dbReference>
<dbReference type="PRINTS" id="PR00723">
    <property type="entry name" value="SUBTILISIN"/>
</dbReference>
<evidence type="ECO:0000256" key="4">
    <source>
        <dbReference type="ARBA" id="ARBA00022825"/>
    </source>
</evidence>